<dbReference type="eggNOG" id="COG1544">
    <property type="taxonomic scope" value="Bacteria"/>
</dbReference>
<keyword evidence="4" id="KW-0963">Cytoplasm</keyword>
<dbReference type="STRING" id="485915.Dret_1600"/>
<dbReference type="GO" id="GO:0045900">
    <property type="term" value="P:negative regulation of translational elongation"/>
    <property type="evidence" value="ECO:0007669"/>
    <property type="project" value="TreeGrafter"/>
</dbReference>
<evidence type="ECO:0000256" key="1">
    <source>
        <dbReference type="ARBA" id="ARBA00022845"/>
    </source>
</evidence>
<comment type="function">
    <text evidence="4">Required for dimerization of active 70S ribosomes into 100S ribosomes in stationary phase; 100S ribosomes are translationally inactive and sometimes present during exponential growth.</text>
</comment>
<dbReference type="HOGENOM" id="CLU_071472_0_3_7"/>
<evidence type="ECO:0000256" key="3">
    <source>
        <dbReference type="ARBA" id="ARBA00041148"/>
    </source>
</evidence>
<feature type="domain" description="Sigma 54 modulation/S30EA ribosomal protein C-terminal" evidence="5">
    <location>
        <begin position="123"/>
        <end position="176"/>
    </location>
</feature>
<dbReference type="RefSeq" id="WP_015752027.1">
    <property type="nucleotide sequence ID" value="NC_013223.1"/>
</dbReference>
<dbReference type="InterPro" id="IPR003489">
    <property type="entry name" value="RHF/RaiA"/>
</dbReference>
<gene>
    <name evidence="4" type="primary">hpf</name>
    <name evidence="6" type="ordered locus">Dret_1600</name>
</gene>
<dbReference type="CDD" id="cd00552">
    <property type="entry name" value="RaiA"/>
    <property type="match status" value="1"/>
</dbReference>
<accession>C8X387</accession>
<dbReference type="InterPro" id="IPR032528">
    <property type="entry name" value="Ribosom_S30AE_C"/>
</dbReference>
<dbReference type="Proteomes" id="UP000001052">
    <property type="component" value="Chromosome"/>
</dbReference>
<dbReference type="Pfam" id="PF02482">
    <property type="entry name" value="Ribosomal_S30AE"/>
    <property type="match status" value="1"/>
</dbReference>
<dbReference type="SUPFAM" id="SSF69754">
    <property type="entry name" value="Ribosome binding protein Y (YfiA homologue)"/>
    <property type="match status" value="1"/>
</dbReference>
<comment type="subunit">
    <text evidence="2">Associates exclusively with 100S ribosomes, which are dimers of 70S ribosomes.</text>
</comment>
<dbReference type="Gene3D" id="3.30.160.100">
    <property type="entry name" value="Ribosome hibernation promotion factor-like"/>
    <property type="match status" value="1"/>
</dbReference>
<organism evidence="6 7">
    <name type="scientific">Desulfohalobium retbaense (strain ATCC 49708 / DSM 5692 / JCM 16813 / HR100)</name>
    <dbReference type="NCBI Taxonomy" id="485915"/>
    <lineage>
        <taxon>Bacteria</taxon>
        <taxon>Pseudomonadati</taxon>
        <taxon>Thermodesulfobacteriota</taxon>
        <taxon>Desulfovibrionia</taxon>
        <taxon>Desulfovibrionales</taxon>
        <taxon>Desulfohalobiaceae</taxon>
        <taxon>Desulfohalobium</taxon>
    </lineage>
</organism>
<dbReference type="Pfam" id="PF16321">
    <property type="entry name" value="Ribosom_S30AE_C"/>
    <property type="match status" value="1"/>
</dbReference>
<dbReference type="AlphaFoldDB" id="C8X387"/>
<proteinExistence type="inferred from homology"/>
<evidence type="ECO:0000259" key="5">
    <source>
        <dbReference type="Pfam" id="PF16321"/>
    </source>
</evidence>
<comment type="similarity">
    <text evidence="4">Belongs to the HPF/YfiA ribosome-associated protein family. Long HPF subfamily.</text>
</comment>
<reference evidence="6 7" key="2">
    <citation type="journal article" date="2010" name="Stand. Genomic Sci.">
        <title>Complete genome sequence of Desulfohalobium retbaense type strain (HR(100)).</title>
        <authorList>
            <person name="Spring S."/>
            <person name="Nolan M."/>
            <person name="Lapidus A."/>
            <person name="Glavina Del Rio T."/>
            <person name="Copeland A."/>
            <person name="Tice H."/>
            <person name="Cheng J.F."/>
            <person name="Lucas S."/>
            <person name="Land M."/>
            <person name="Chen F."/>
            <person name="Bruce D."/>
            <person name="Goodwin L."/>
            <person name="Pitluck S."/>
            <person name="Ivanova N."/>
            <person name="Mavromatis K."/>
            <person name="Mikhailova N."/>
            <person name="Pati A."/>
            <person name="Chen A."/>
            <person name="Palaniappan K."/>
            <person name="Hauser L."/>
            <person name="Chang Y.J."/>
            <person name="Jeffries C.D."/>
            <person name="Munk C."/>
            <person name="Kiss H."/>
            <person name="Chain P."/>
            <person name="Han C."/>
            <person name="Brettin T."/>
            <person name="Detter J.C."/>
            <person name="Schuler E."/>
            <person name="Goker M."/>
            <person name="Rohde M."/>
            <person name="Bristow J."/>
            <person name="Eisen J.A."/>
            <person name="Markowitz V."/>
            <person name="Hugenholtz P."/>
            <person name="Kyrpides N.C."/>
            <person name="Klenk H.P."/>
        </authorList>
    </citation>
    <scope>NUCLEOTIDE SEQUENCE [LARGE SCALE GENOMIC DNA]</scope>
    <source>
        <strain evidence="6 7">DSM 5692</strain>
    </source>
</reference>
<comment type="subunit">
    <text evidence="4">Interacts with 100S ribosomes.</text>
</comment>
<dbReference type="EMBL" id="CP001734">
    <property type="protein sequence ID" value="ACV68884.1"/>
    <property type="molecule type" value="Genomic_DNA"/>
</dbReference>
<reference evidence="7" key="1">
    <citation type="submission" date="2009-09" db="EMBL/GenBank/DDBJ databases">
        <title>The complete chromosome of Desulfohalobium retbaense DSM 5692.</title>
        <authorList>
            <consortium name="US DOE Joint Genome Institute (JGI-PGF)"/>
            <person name="Lucas S."/>
            <person name="Copeland A."/>
            <person name="Lapidus A."/>
            <person name="Glavina del Rio T."/>
            <person name="Dalin E."/>
            <person name="Tice H."/>
            <person name="Bruce D."/>
            <person name="Goodwin L."/>
            <person name="Pitluck S."/>
            <person name="Kyrpides N."/>
            <person name="Mavromatis K."/>
            <person name="Ivanova N."/>
            <person name="Mikhailova N."/>
            <person name="Munk A.C."/>
            <person name="Brettin T."/>
            <person name="Detter J.C."/>
            <person name="Han C."/>
            <person name="Tapia R."/>
            <person name="Larimer F."/>
            <person name="Land M."/>
            <person name="Hauser L."/>
            <person name="Markowitz V."/>
            <person name="Cheng J.-F."/>
            <person name="Hugenholtz P."/>
            <person name="Woyke T."/>
            <person name="Wu D."/>
            <person name="Spring S."/>
            <person name="Klenk H.-P."/>
            <person name="Eisen J.A."/>
        </authorList>
    </citation>
    <scope>NUCLEOTIDE SEQUENCE [LARGE SCALE GENOMIC DNA]</scope>
    <source>
        <strain evidence="7">DSM 5692</strain>
    </source>
</reference>
<dbReference type="InterPro" id="IPR034694">
    <property type="entry name" value="HPF_long/plastid"/>
</dbReference>
<dbReference type="InterPro" id="IPR050574">
    <property type="entry name" value="HPF/YfiA_ribosome-assoc"/>
</dbReference>
<dbReference type="Gene3D" id="3.30.505.50">
    <property type="entry name" value="Sigma 54 modulation/S30EA ribosomal protein, C-terminal domain"/>
    <property type="match status" value="1"/>
</dbReference>
<dbReference type="InterPro" id="IPR038416">
    <property type="entry name" value="Ribosom_S30AE_C_sf"/>
</dbReference>
<protein>
    <recommendedName>
        <fullName evidence="3 4">Ribosome hibernation promoting factor</fullName>
        <shortName evidence="4">HPF</shortName>
    </recommendedName>
</protein>
<name>C8X387_DESRD</name>
<dbReference type="InterPro" id="IPR036567">
    <property type="entry name" value="RHF-like"/>
</dbReference>
<evidence type="ECO:0000256" key="4">
    <source>
        <dbReference type="HAMAP-Rule" id="MF_00839"/>
    </source>
</evidence>
<dbReference type="NCBIfam" id="TIGR00741">
    <property type="entry name" value="yfiA"/>
    <property type="match status" value="1"/>
</dbReference>
<sequence length="182" mass="21367">MQIRFNFKSFEPSDHLRDYAEKRFDKLNKYIHDTESADIQVNLEVEKIRQMAEVVVNADGNKLSAFEESEDMYSTIDMALDKVEAQLRKIRDKAKKKHRMEDTKPVRMDVFSYVASESGEQVRNIVKTDHYEPKPMTVDEAAMQLETLEYEFLVFYNAENDSVNVIYKRRNGDFGLIDPGMY</sequence>
<dbReference type="OrthoDB" id="9794975at2"/>
<keyword evidence="1 4" id="KW-0810">Translation regulation</keyword>
<dbReference type="KEGG" id="drt:Dret_1600"/>
<dbReference type="GO" id="GO:0043024">
    <property type="term" value="F:ribosomal small subunit binding"/>
    <property type="evidence" value="ECO:0007669"/>
    <property type="project" value="TreeGrafter"/>
</dbReference>
<dbReference type="PANTHER" id="PTHR33231">
    <property type="entry name" value="30S RIBOSOMAL PROTEIN"/>
    <property type="match status" value="1"/>
</dbReference>
<dbReference type="PANTHER" id="PTHR33231:SF1">
    <property type="entry name" value="30S RIBOSOMAL PROTEIN"/>
    <property type="match status" value="1"/>
</dbReference>
<keyword evidence="7" id="KW-1185">Reference proteome</keyword>
<dbReference type="GO" id="GO:0022627">
    <property type="term" value="C:cytosolic small ribosomal subunit"/>
    <property type="evidence" value="ECO:0007669"/>
    <property type="project" value="TreeGrafter"/>
</dbReference>
<evidence type="ECO:0000256" key="2">
    <source>
        <dbReference type="ARBA" id="ARBA00038695"/>
    </source>
</evidence>
<evidence type="ECO:0000313" key="6">
    <source>
        <dbReference type="EMBL" id="ACV68884.1"/>
    </source>
</evidence>
<dbReference type="HAMAP" id="MF_00839">
    <property type="entry name" value="HPF"/>
    <property type="match status" value="1"/>
</dbReference>
<evidence type="ECO:0000313" key="7">
    <source>
        <dbReference type="Proteomes" id="UP000001052"/>
    </source>
</evidence>
<comment type="subcellular location">
    <subcellularLocation>
        <location evidence="4">Cytoplasm</location>
    </subcellularLocation>
</comment>